<feature type="region of interest" description="Disordered" evidence="1">
    <location>
        <begin position="271"/>
        <end position="307"/>
    </location>
</feature>
<dbReference type="Proteomes" id="UP001595834">
    <property type="component" value="Unassembled WGS sequence"/>
</dbReference>
<organism evidence="3 4">
    <name type="scientific">Streptomyces mauvecolor</name>
    <dbReference type="NCBI Taxonomy" id="58345"/>
    <lineage>
        <taxon>Bacteria</taxon>
        <taxon>Bacillati</taxon>
        <taxon>Actinomycetota</taxon>
        <taxon>Actinomycetes</taxon>
        <taxon>Kitasatosporales</taxon>
        <taxon>Streptomycetaceae</taxon>
        <taxon>Streptomyces</taxon>
    </lineage>
</organism>
<sequence>MSRTDRRRWRTASSLTDLGQLAASWWEGTVRGVPGHRAGFRPSPDLAEQVPVLAAVNRAGFLVLAAQAGVVDGTVQARAAVQGFARDPALIRRLVDAAENADLTVVLNNLLDAGGVPSEGVTVTVGDPRGDVAFGQALGVADLEAAWRGYPAAKAAVAPTLQITLAAPQFGPHTLVWDVLAAAVPPAPVPAPTVVCRECGCTAIEWQICGDGCTGVTDQADGRCAACIDPSVIIDWSKEGVEIECANCGAPHFSARKYCSTGCEIADAYDEDQDVSGESAAPGPGGDLPDDPWASAPTSAHSRDLPF</sequence>
<gene>
    <name evidence="3" type="ORF">ACFPFX_04735</name>
</gene>
<feature type="domain" description="DUF6919" evidence="2">
    <location>
        <begin position="5"/>
        <end position="183"/>
    </location>
</feature>
<accession>A0ABV9UF83</accession>
<name>A0ABV9UF83_9ACTN</name>
<keyword evidence="4" id="KW-1185">Reference proteome</keyword>
<dbReference type="RefSeq" id="WP_381225471.1">
    <property type="nucleotide sequence ID" value="NZ_JBHSIZ010000005.1"/>
</dbReference>
<dbReference type="EMBL" id="JBHSIZ010000005">
    <property type="protein sequence ID" value="MFC4955601.1"/>
    <property type="molecule type" value="Genomic_DNA"/>
</dbReference>
<evidence type="ECO:0000259" key="2">
    <source>
        <dbReference type="Pfam" id="PF21897"/>
    </source>
</evidence>
<dbReference type="Pfam" id="PF21897">
    <property type="entry name" value="DUF6919"/>
    <property type="match status" value="1"/>
</dbReference>
<evidence type="ECO:0000256" key="1">
    <source>
        <dbReference type="SAM" id="MobiDB-lite"/>
    </source>
</evidence>
<proteinExistence type="predicted"/>
<comment type="caution">
    <text evidence="3">The sequence shown here is derived from an EMBL/GenBank/DDBJ whole genome shotgun (WGS) entry which is preliminary data.</text>
</comment>
<evidence type="ECO:0000313" key="4">
    <source>
        <dbReference type="Proteomes" id="UP001595834"/>
    </source>
</evidence>
<protein>
    <submittedName>
        <fullName evidence="3">DUF6919 domain-containing protein</fullName>
    </submittedName>
</protein>
<evidence type="ECO:0000313" key="3">
    <source>
        <dbReference type="EMBL" id="MFC4955601.1"/>
    </source>
</evidence>
<dbReference type="InterPro" id="IPR054212">
    <property type="entry name" value="DUF6919"/>
</dbReference>
<reference evidence="4" key="1">
    <citation type="journal article" date="2019" name="Int. J. Syst. Evol. Microbiol.">
        <title>The Global Catalogue of Microorganisms (GCM) 10K type strain sequencing project: providing services to taxonomists for standard genome sequencing and annotation.</title>
        <authorList>
            <consortium name="The Broad Institute Genomics Platform"/>
            <consortium name="The Broad Institute Genome Sequencing Center for Infectious Disease"/>
            <person name="Wu L."/>
            <person name="Ma J."/>
        </authorList>
    </citation>
    <scope>NUCLEOTIDE SEQUENCE [LARGE SCALE GENOMIC DNA]</scope>
    <source>
        <strain evidence="4">CCM 7224</strain>
    </source>
</reference>